<name>A0AAW7T6F9_BURVI</name>
<evidence type="ECO:0000256" key="1">
    <source>
        <dbReference type="SAM" id="MobiDB-lite"/>
    </source>
</evidence>
<feature type="transmembrane region" description="Helical" evidence="2">
    <location>
        <begin position="6"/>
        <end position="28"/>
    </location>
</feature>
<organism evidence="3 4">
    <name type="scientific">Burkholderia vietnamiensis</name>
    <dbReference type="NCBI Taxonomy" id="60552"/>
    <lineage>
        <taxon>Bacteria</taxon>
        <taxon>Pseudomonadati</taxon>
        <taxon>Pseudomonadota</taxon>
        <taxon>Betaproteobacteria</taxon>
        <taxon>Burkholderiales</taxon>
        <taxon>Burkholderiaceae</taxon>
        <taxon>Burkholderia</taxon>
        <taxon>Burkholderia cepacia complex</taxon>
    </lineage>
</organism>
<feature type="compositionally biased region" description="Pro residues" evidence="1">
    <location>
        <begin position="102"/>
        <end position="114"/>
    </location>
</feature>
<comment type="caution">
    <text evidence="3">The sequence shown here is derived from an EMBL/GenBank/DDBJ whole genome shotgun (WGS) entry which is preliminary data.</text>
</comment>
<sequence length="242" mass="24187">MNSTLYTVVLVGLALVLVAMFAFGLYWIATKDRPTPPTTPAASSPVFSAMDEHDEWEALAPYPDHALDALRNPASVASNRATSARSSFAPPELDESAFEAASPPPEAHRTPPPSDYFSYAPQAATEAASSLAGAHGCPHCGSTHIETLNVGRKTGSTIGSVAGATSGFAMALSGAEAGAAVGAIGGPVGAVFGGLAGAVIAGLLGSAAGSVAGSAVGAVLDDNVFNNYRCQTCGHGFGSTLH</sequence>
<evidence type="ECO:0000256" key="2">
    <source>
        <dbReference type="SAM" id="Phobius"/>
    </source>
</evidence>
<protein>
    <recommendedName>
        <fullName evidence="5">Glycine zipper domain-containing protein</fullName>
    </recommendedName>
</protein>
<dbReference type="EMBL" id="JAUJRV010000016">
    <property type="protein sequence ID" value="MDN7797130.1"/>
    <property type="molecule type" value="Genomic_DNA"/>
</dbReference>
<gene>
    <name evidence="3" type="ORF">QZM33_19530</name>
</gene>
<evidence type="ECO:0008006" key="5">
    <source>
        <dbReference type="Google" id="ProtNLM"/>
    </source>
</evidence>
<feature type="region of interest" description="Disordered" evidence="1">
    <location>
        <begin position="81"/>
        <end position="114"/>
    </location>
</feature>
<reference evidence="3" key="1">
    <citation type="submission" date="2023-07" db="EMBL/GenBank/DDBJ databases">
        <title>A collection of bacterial strains from the Burkholderia cepacia Research Laboratory and Repository.</title>
        <authorList>
            <person name="Lipuma J."/>
            <person name="Spilker T."/>
            <person name="Caverly L."/>
        </authorList>
    </citation>
    <scope>NUCLEOTIDE SEQUENCE</scope>
    <source>
        <strain evidence="3">AU44268</strain>
    </source>
</reference>
<accession>A0AAW7T6F9</accession>
<evidence type="ECO:0000313" key="4">
    <source>
        <dbReference type="Proteomes" id="UP001171620"/>
    </source>
</evidence>
<keyword evidence="2" id="KW-1133">Transmembrane helix</keyword>
<keyword evidence="2" id="KW-0812">Transmembrane</keyword>
<dbReference type="RefSeq" id="WP_230960607.1">
    <property type="nucleotide sequence ID" value="NZ_JAUJRV010000016.1"/>
</dbReference>
<dbReference type="Proteomes" id="UP001171620">
    <property type="component" value="Unassembled WGS sequence"/>
</dbReference>
<proteinExistence type="predicted"/>
<keyword evidence="2" id="KW-0472">Membrane</keyword>
<dbReference type="AlphaFoldDB" id="A0AAW7T6F9"/>
<evidence type="ECO:0000313" key="3">
    <source>
        <dbReference type="EMBL" id="MDN7797130.1"/>
    </source>
</evidence>